<dbReference type="SUPFAM" id="SSF52058">
    <property type="entry name" value="L domain-like"/>
    <property type="match status" value="1"/>
</dbReference>
<dbReference type="Pfam" id="PF13855">
    <property type="entry name" value="LRR_8"/>
    <property type="match status" value="3"/>
</dbReference>
<protein>
    <submittedName>
        <fullName evidence="4">Uncharacterized protein</fullName>
    </submittedName>
</protein>
<dbReference type="Proteomes" id="UP001558652">
    <property type="component" value="Unassembled WGS sequence"/>
</dbReference>
<evidence type="ECO:0000313" key="5">
    <source>
        <dbReference type="Proteomes" id="UP001558652"/>
    </source>
</evidence>
<evidence type="ECO:0000256" key="3">
    <source>
        <dbReference type="ARBA" id="ARBA00022737"/>
    </source>
</evidence>
<dbReference type="PANTHER" id="PTHR24373:SF370">
    <property type="entry name" value="FISH-LIPS, ISOFORM E"/>
    <property type="match status" value="1"/>
</dbReference>
<accession>A0ABD0Y4H1</accession>
<keyword evidence="1" id="KW-0433">Leucine-rich repeat</keyword>
<dbReference type="SUPFAM" id="SSF52047">
    <property type="entry name" value="RNI-like"/>
    <property type="match status" value="1"/>
</dbReference>
<dbReference type="AlphaFoldDB" id="A0ABD0Y4H1"/>
<sequence length="709" mass="79084">MFYKNKKHETTEIVSRFQLITNYSGGVGAIVHVTAVVHELLTHVRTKVLKARDDRPRMQGIFDWNDWILSILCFLAEPNSSLPNERLNLRFIHQVEDFVGEFYVRSPLPPALRDLTGRHKYFATVVADPNKFRLIALFSDAVGIPPNRMSYDPESITEDGEDNRAITTLKLSGNPLAPITHPLMYARSLRLLDLTSCGLGQLNPNFFLGLAGLHTLILSSNSLTVLTTEIFEPLVRLESLKLDSCNLTNFAIGVFGPLDGLRNLDLSGNPLKGDWLWVAALTGIETLDLRDCNIEMLPVNIFHNNKWLKNLLLAGNRLKSPALVFTFGANLINLEYLDASASDIKPPIPVVAFDLGKRLKTLLLSGNRGSPTEISLILRRLTSLKKISLRDLGLTEIPVGGFAGIEDLDASQNPLAQNGLSALRDYKSLRHLDISYCDIKRLPVEPFANLADLRTLVISGNPIKSIEAGLLRNLQQLETLVLDDCDIKELFGYGPKQHLSIGSLSTLVLSRNPLDISSLPRELGVIKHLDLSFCNLKYLPDEALQGFENLVSLNLAGNQLTQESLGFLRNLPVLEMLDLTSNWMTEIWPTSLQWNHYLRMLKLAGNPWVCACYVADMETWVRSVKGDPDILEGLSACTIQDIAEGGRRAWRRQRLLTCADPNKNSITWTKYSKMSLCQREPPTTPSNHRGLLTFPRGSAAEHSNCFGPI</sequence>
<reference evidence="4 5" key="1">
    <citation type="submission" date="2024-07" db="EMBL/GenBank/DDBJ databases">
        <title>Chromosome-level genome assembly of the water stick insect Ranatra chinensis (Heteroptera: Nepidae).</title>
        <authorList>
            <person name="Liu X."/>
        </authorList>
    </citation>
    <scope>NUCLEOTIDE SEQUENCE [LARGE SCALE GENOMIC DNA]</scope>
    <source>
        <strain evidence="4">Cailab_2021Rc</strain>
        <tissue evidence="4">Muscle</tissue>
    </source>
</reference>
<dbReference type="SMART" id="SM00369">
    <property type="entry name" value="LRR_TYP"/>
    <property type="match status" value="9"/>
</dbReference>
<evidence type="ECO:0000256" key="1">
    <source>
        <dbReference type="ARBA" id="ARBA00022614"/>
    </source>
</evidence>
<dbReference type="InterPro" id="IPR001611">
    <property type="entry name" value="Leu-rich_rpt"/>
</dbReference>
<evidence type="ECO:0000313" key="4">
    <source>
        <dbReference type="EMBL" id="KAL1122192.1"/>
    </source>
</evidence>
<name>A0ABD0Y4H1_9HEMI</name>
<comment type="caution">
    <text evidence="4">The sequence shown here is derived from an EMBL/GenBank/DDBJ whole genome shotgun (WGS) entry which is preliminary data.</text>
</comment>
<dbReference type="Gene3D" id="3.80.10.10">
    <property type="entry name" value="Ribonuclease Inhibitor"/>
    <property type="match status" value="4"/>
</dbReference>
<dbReference type="InterPro" id="IPR050328">
    <property type="entry name" value="Dev_Immune_Receptor"/>
</dbReference>
<dbReference type="InterPro" id="IPR003591">
    <property type="entry name" value="Leu-rich_rpt_typical-subtyp"/>
</dbReference>
<keyword evidence="3" id="KW-0677">Repeat</keyword>
<keyword evidence="5" id="KW-1185">Reference proteome</keyword>
<organism evidence="4 5">
    <name type="scientific">Ranatra chinensis</name>
    <dbReference type="NCBI Taxonomy" id="642074"/>
    <lineage>
        <taxon>Eukaryota</taxon>
        <taxon>Metazoa</taxon>
        <taxon>Ecdysozoa</taxon>
        <taxon>Arthropoda</taxon>
        <taxon>Hexapoda</taxon>
        <taxon>Insecta</taxon>
        <taxon>Pterygota</taxon>
        <taxon>Neoptera</taxon>
        <taxon>Paraneoptera</taxon>
        <taxon>Hemiptera</taxon>
        <taxon>Heteroptera</taxon>
        <taxon>Panheteroptera</taxon>
        <taxon>Nepomorpha</taxon>
        <taxon>Nepidae</taxon>
        <taxon>Ranatrinae</taxon>
        <taxon>Ranatra</taxon>
    </lineage>
</organism>
<evidence type="ECO:0000256" key="2">
    <source>
        <dbReference type="ARBA" id="ARBA00022729"/>
    </source>
</evidence>
<proteinExistence type="predicted"/>
<dbReference type="EMBL" id="JBFDAA010000014">
    <property type="protein sequence ID" value="KAL1122192.1"/>
    <property type="molecule type" value="Genomic_DNA"/>
</dbReference>
<keyword evidence="2" id="KW-0732">Signal</keyword>
<gene>
    <name evidence="4" type="ORF">AAG570_003597</name>
</gene>
<dbReference type="PANTHER" id="PTHR24373">
    <property type="entry name" value="SLIT RELATED LEUCINE-RICH REPEAT NEURONAL PROTEIN"/>
    <property type="match status" value="1"/>
</dbReference>
<dbReference type="InterPro" id="IPR032675">
    <property type="entry name" value="LRR_dom_sf"/>
</dbReference>